<keyword evidence="1" id="KW-1133">Transmembrane helix</keyword>
<keyword evidence="1" id="KW-0812">Transmembrane</keyword>
<dbReference type="EMBL" id="FMCU01000023">
    <property type="protein sequence ID" value="SCF47676.1"/>
    <property type="molecule type" value="Genomic_DNA"/>
</dbReference>
<sequence>MSALSRTGAITAPVVVGPLSEAYGMGLVFAVMAAGAALVLVTLPRAAAGPRP</sequence>
<feature type="transmembrane region" description="Helical" evidence="1">
    <location>
        <begin position="22"/>
        <end position="43"/>
    </location>
</feature>
<keyword evidence="3" id="KW-1185">Reference proteome</keyword>
<evidence type="ECO:0000313" key="3">
    <source>
        <dbReference type="Proteomes" id="UP000198797"/>
    </source>
</evidence>
<dbReference type="InterPro" id="IPR036259">
    <property type="entry name" value="MFS_trans_sf"/>
</dbReference>
<protein>
    <recommendedName>
        <fullName evidence="4">Major facilitator superfamily (MFS) profile domain-containing protein</fullName>
    </recommendedName>
</protein>
<organism evidence="2 3">
    <name type="scientific">Micromonospora matsumotoense</name>
    <dbReference type="NCBI Taxonomy" id="121616"/>
    <lineage>
        <taxon>Bacteria</taxon>
        <taxon>Bacillati</taxon>
        <taxon>Actinomycetota</taxon>
        <taxon>Actinomycetes</taxon>
        <taxon>Micromonosporales</taxon>
        <taxon>Micromonosporaceae</taxon>
        <taxon>Micromonospora</taxon>
    </lineage>
</organism>
<evidence type="ECO:0000256" key="1">
    <source>
        <dbReference type="SAM" id="Phobius"/>
    </source>
</evidence>
<name>A0A1C5ARA7_9ACTN</name>
<dbReference type="AlphaFoldDB" id="A0A1C5ARA7"/>
<dbReference type="RefSeq" id="WP_176739194.1">
    <property type="nucleotide sequence ID" value="NZ_FMCU01000023.1"/>
</dbReference>
<accession>A0A1C5ARA7</accession>
<gene>
    <name evidence="2" type="ORF">GA0070216_12336</name>
</gene>
<evidence type="ECO:0008006" key="4">
    <source>
        <dbReference type="Google" id="ProtNLM"/>
    </source>
</evidence>
<reference evidence="3" key="1">
    <citation type="submission" date="2016-06" db="EMBL/GenBank/DDBJ databases">
        <authorList>
            <person name="Varghese N."/>
            <person name="Submissions Spin"/>
        </authorList>
    </citation>
    <scope>NUCLEOTIDE SEQUENCE [LARGE SCALE GENOMIC DNA]</scope>
    <source>
        <strain evidence="3">DSM 44100</strain>
    </source>
</reference>
<keyword evidence="1" id="KW-0472">Membrane</keyword>
<dbReference type="SUPFAM" id="SSF103473">
    <property type="entry name" value="MFS general substrate transporter"/>
    <property type="match status" value="1"/>
</dbReference>
<dbReference type="Proteomes" id="UP000198797">
    <property type="component" value="Unassembled WGS sequence"/>
</dbReference>
<proteinExistence type="predicted"/>
<evidence type="ECO:0000313" key="2">
    <source>
        <dbReference type="EMBL" id="SCF47676.1"/>
    </source>
</evidence>